<dbReference type="EMBL" id="CAEZYQ010000015">
    <property type="protein sequence ID" value="CAB4751933.1"/>
    <property type="molecule type" value="Genomic_DNA"/>
</dbReference>
<evidence type="ECO:0000313" key="3">
    <source>
        <dbReference type="EMBL" id="CAB4751933.1"/>
    </source>
</evidence>
<evidence type="ECO:0000256" key="1">
    <source>
        <dbReference type="SAM" id="MobiDB-lite"/>
    </source>
</evidence>
<dbReference type="Pfam" id="PF03713">
    <property type="entry name" value="DUF305"/>
    <property type="match status" value="1"/>
</dbReference>
<dbReference type="InterPro" id="IPR012347">
    <property type="entry name" value="Ferritin-like"/>
</dbReference>
<proteinExistence type="predicted"/>
<dbReference type="InterPro" id="IPR005183">
    <property type="entry name" value="DUF305_CopM-like"/>
</dbReference>
<gene>
    <name evidence="3" type="ORF">UFOPK2761_02032</name>
</gene>
<feature type="compositionally biased region" description="Basic and acidic residues" evidence="1">
    <location>
        <begin position="105"/>
        <end position="114"/>
    </location>
</feature>
<dbReference type="Gene3D" id="1.20.1260.10">
    <property type="match status" value="1"/>
</dbReference>
<protein>
    <submittedName>
        <fullName evidence="3">Unannotated protein</fullName>
    </submittedName>
</protein>
<dbReference type="AlphaFoldDB" id="A0A6J6TZY4"/>
<evidence type="ECO:0000259" key="2">
    <source>
        <dbReference type="Pfam" id="PF03713"/>
    </source>
</evidence>
<feature type="region of interest" description="Disordered" evidence="1">
    <location>
        <begin position="105"/>
        <end position="132"/>
    </location>
</feature>
<accession>A0A6J6TZY4</accession>
<dbReference type="PANTHER" id="PTHR36933">
    <property type="entry name" value="SLL0788 PROTEIN"/>
    <property type="match status" value="1"/>
</dbReference>
<feature type="domain" description="DUF305" evidence="2">
    <location>
        <begin position="38"/>
        <end position="202"/>
    </location>
</feature>
<dbReference type="PANTHER" id="PTHR36933:SF1">
    <property type="entry name" value="SLL0788 PROTEIN"/>
    <property type="match status" value="1"/>
</dbReference>
<reference evidence="3" key="1">
    <citation type="submission" date="2020-05" db="EMBL/GenBank/DDBJ databases">
        <authorList>
            <person name="Chiriac C."/>
            <person name="Salcher M."/>
            <person name="Ghai R."/>
            <person name="Kavagutti S V."/>
        </authorList>
    </citation>
    <scope>NUCLEOTIDE SEQUENCE</scope>
</reference>
<organism evidence="3">
    <name type="scientific">freshwater metagenome</name>
    <dbReference type="NCBI Taxonomy" id="449393"/>
    <lineage>
        <taxon>unclassified sequences</taxon>
        <taxon>metagenomes</taxon>
        <taxon>ecological metagenomes</taxon>
    </lineage>
</organism>
<name>A0A6J6TZY4_9ZZZZ</name>
<dbReference type="PROSITE" id="PS51257">
    <property type="entry name" value="PROKAR_LIPOPROTEIN"/>
    <property type="match status" value="1"/>
</dbReference>
<sequence>MLDRIATMLVLLPALALAGCGSDEADQVLSDTEHSQQDVAFATDMVQHHAQALSMVDLTRGRPLDPEVAALAEEVRDAQAPEIELMTDWLVDWDEDVPATMRDHSNAGHGDHSAADAMEGMEGTGGSDMPGMLTAEQLRGLEEAGDAEFEDLWLELMIAHHEGAVAMAEEQAAEGTYRPAVELAEDVVAGQTAEIERMRALLG</sequence>